<name>A0A3A5M3H6_9MICC</name>
<evidence type="ECO:0000313" key="2">
    <source>
        <dbReference type="EMBL" id="RJT77960.1"/>
    </source>
</evidence>
<dbReference type="AlphaFoldDB" id="A0A3A5M3H6"/>
<reference evidence="2 3" key="1">
    <citation type="submission" date="2018-09" db="EMBL/GenBank/DDBJ databases">
        <title>Novel species of Arthrobacter.</title>
        <authorList>
            <person name="Liu Q."/>
            <person name="Xin Y.-H."/>
        </authorList>
    </citation>
    <scope>NUCLEOTIDE SEQUENCE [LARGE SCALE GENOMIC DNA]</scope>
    <source>
        <strain evidence="2 3">Hz2</strain>
    </source>
</reference>
<keyword evidence="1" id="KW-0175">Coiled coil</keyword>
<gene>
    <name evidence="2" type="ORF">D6T63_13440</name>
</gene>
<dbReference type="RefSeq" id="WP_120149573.1">
    <property type="nucleotide sequence ID" value="NZ_QZVT01000007.1"/>
</dbReference>
<sequence length="112" mass="12800">MRNPPYAGPNDTGDFDGLTPDEARMLNSYRLLGDCFELSDDEDMFGRGWLIEGWRDLLEGHQVKLERAEREMVAAVRLARNESGAWDEIATVLQLPSREVRVRLDQPIPERG</sequence>
<evidence type="ECO:0000313" key="3">
    <source>
        <dbReference type="Proteomes" id="UP000272560"/>
    </source>
</evidence>
<organism evidence="2 3">
    <name type="scientific">Arthrobacter cheniae</name>
    <dbReference type="NCBI Taxonomy" id="1258888"/>
    <lineage>
        <taxon>Bacteria</taxon>
        <taxon>Bacillati</taxon>
        <taxon>Actinomycetota</taxon>
        <taxon>Actinomycetes</taxon>
        <taxon>Micrococcales</taxon>
        <taxon>Micrococcaceae</taxon>
        <taxon>Arthrobacter</taxon>
    </lineage>
</organism>
<dbReference type="OrthoDB" id="4945230at2"/>
<proteinExistence type="predicted"/>
<evidence type="ECO:0000256" key="1">
    <source>
        <dbReference type="SAM" id="Coils"/>
    </source>
</evidence>
<keyword evidence="3" id="KW-1185">Reference proteome</keyword>
<dbReference type="Proteomes" id="UP000272560">
    <property type="component" value="Unassembled WGS sequence"/>
</dbReference>
<dbReference type="EMBL" id="QZVT01000007">
    <property type="protein sequence ID" value="RJT77960.1"/>
    <property type="molecule type" value="Genomic_DNA"/>
</dbReference>
<feature type="coiled-coil region" evidence="1">
    <location>
        <begin position="51"/>
        <end position="78"/>
    </location>
</feature>
<protein>
    <submittedName>
        <fullName evidence="2">Uncharacterized protein</fullName>
    </submittedName>
</protein>
<accession>A0A3A5M3H6</accession>
<comment type="caution">
    <text evidence="2">The sequence shown here is derived from an EMBL/GenBank/DDBJ whole genome shotgun (WGS) entry which is preliminary data.</text>
</comment>